<proteinExistence type="predicted"/>
<gene>
    <name evidence="1" type="ORF">EI77_02294</name>
</gene>
<keyword evidence="2" id="KW-1185">Reference proteome</keyword>
<protein>
    <submittedName>
        <fullName evidence="1">Uncharacterized protein</fullName>
    </submittedName>
</protein>
<evidence type="ECO:0000313" key="1">
    <source>
        <dbReference type="EMBL" id="TDU71172.1"/>
    </source>
</evidence>
<evidence type="ECO:0000313" key="2">
    <source>
        <dbReference type="Proteomes" id="UP000295662"/>
    </source>
</evidence>
<organism evidence="1 2">
    <name type="scientific">Prosthecobacter fusiformis</name>
    <dbReference type="NCBI Taxonomy" id="48464"/>
    <lineage>
        <taxon>Bacteria</taxon>
        <taxon>Pseudomonadati</taxon>
        <taxon>Verrucomicrobiota</taxon>
        <taxon>Verrucomicrobiia</taxon>
        <taxon>Verrucomicrobiales</taxon>
        <taxon>Verrucomicrobiaceae</taxon>
        <taxon>Prosthecobacter</taxon>
    </lineage>
</organism>
<dbReference type="Proteomes" id="UP000295662">
    <property type="component" value="Unassembled WGS sequence"/>
</dbReference>
<dbReference type="EMBL" id="SOCA01000003">
    <property type="protein sequence ID" value="TDU71172.1"/>
    <property type="molecule type" value="Genomic_DNA"/>
</dbReference>
<comment type="caution">
    <text evidence="1">The sequence shown here is derived from an EMBL/GenBank/DDBJ whole genome shotgun (WGS) entry which is preliminary data.</text>
</comment>
<name>A0A4R7RZ33_9BACT</name>
<dbReference type="AlphaFoldDB" id="A0A4R7RZ33"/>
<reference evidence="1 2" key="1">
    <citation type="submission" date="2019-03" db="EMBL/GenBank/DDBJ databases">
        <title>Genomic Encyclopedia of Archaeal and Bacterial Type Strains, Phase II (KMG-II): from individual species to whole genera.</title>
        <authorList>
            <person name="Goeker M."/>
        </authorList>
    </citation>
    <scope>NUCLEOTIDE SEQUENCE [LARGE SCALE GENOMIC DNA]</scope>
    <source>
        <strain evidence="1 2">ATCC 25309</strain>
    </source>
</reference>
<sequence length="82" mass="9487">MSPIVLIPPTHEQSIFAFHVEEPLVRRFLEYLEQKGLTPWRPPAPLEKTAEDGADMIQIEVETKSTEGMLQDLINEFLHEEE</sequence>
<accession>A0A4R7RZ33</accession>
<dbReference type="RefSeq" id="WP_133795350.1">
    <property type="nucleotide sequence ID" value="NZ_SOCA01000003.1"/>
</dbReference>
<dbReference type="OrthoDB" id="196395at2"/>